<proteinExistence type="predicted"/>
<dbReference type="AlphaFoldDB" id="A0A6N1X6I9"/>
<organism evidence="5 6">
    <name type="scientific">Comamonas antarctica</name>
    <dbReference type="NCBI Taxonomy" id="2743470"/>
    <lineage>
        <taxon>Bacteria</taxon>
        <taxon>Pseudomonadati</taxon>
        <taxon>Pseudomonadota</taxon>
        <taxon>Betaproteobacteria</taxon>
        <taxon>Burkholderiales</taxon>
        <taxon>Comamonadaceae</taxon>
        <taxon>Comamonas</taxon>
    </lineage>
</organism>
<dbReference type="Proteomes" id="UP000509579">
    <property type="component" value="Chromosome"/>
</dbReference>
<name>A0A6N1X6I9_9BURK</name>
<feature type="region of interest" description="Disordered" evidence="2">
    <location>
        <begin position="125"/>
        <end position="146"/>
    </location>
</feature>
<dbReference type="Pfam" id="PF03237">
    <property type="entry name" value="Terminase_6N"/>
    <property type="match status" value="1"/>
</dbReference>
<dbReference type="InterPro" id="IPR027417">
    <property type="entry name" value="P-loop_NTPase"/>
</dbReference>
<reference evidence="5 6" key="1">
    <citation type="submission" date="2020-06" db="EMBL/GenBank/DDBJ databases">
        <title>Acidovorax antarctica sp. nov., isolated from Corinth ice sheet soil, Antarctic Fields Peninsula.</title>
        <authorList>
            <person name="Xu Q."/>
            <person name="Peng F."/>
        </authorList>
    </citation>
    <scope>NUCLEOTIDE SEQUENCE [LARGE SCALE GENOMIC DNA]</scope>
    <source>
        <strain evidence="5 6">16-35-5</strain>
    </source>
</reference>
<gene>
    <name evidence="5" type="ORF">HUK68_05455</name>
</gene>
<dbReference type="InterPro" id="IPR010332">
    <property type="entry name" value="ATPase_terminase-su_N"/>
</dbReference>
<dbReference type="Gene3D" id="3.40.50.300">
    <property type="entry name" value="P-loop containing nucleotide triphosphate hydrolases"/>
    <property type="match status" value="1"/>
</dbReference>
<dbReference type="InterPro" id="IPR035421">
    <property type="entry name" value="Terminase_6C"/>
</dbReference>
<dbReference type="Pfam" id="PF17289">
    <property type="entry name" value="Terminase_6C"/>
    <property type="match status" value="1"/>
</dbReference>
<evidence type="ECO:0000259" key="3">
    <source>
        <dbReference type="Pfam" id="PF06056"/>
    </source>
</evidence>
<evidence type="ECO:0000313" key="6">
    <source>
        <dbReference type="Proteomes" id="UP000509579"/>
    </source>
</evidence>
<protein>
    <submittedName>
        <fullName evidence="5">Terminase</fullName>
    </submittedName>
</protein>
<dbReference type="EMBL" id="CP054840">
    <property type="protein sequence ID" value="QKV54951.1"/>
    <property type="molecule type" value="Genomic_DNA"/>
</dbReference>
<accession>A0A6N1X6I9</accession>
<keyword evidence="6" id="KW-1185">Reference proteome</keyword>
<evidence type="ECO:0000259" key="4">
    <source>
        <dbReference type="Pfam" id="PF17289"/>
    </source>
</evidence>
<keyword evidence="1" id="KW-1188">Viral release from host cell</keyword>
<feature type="domain" description="Terminase large subunit gp17-like C-terminal" evidence="4">
    <location>
        <begin position="430"/>
        <end position="588"/>
    </location>
</feature>
<feature type="domain" description="Terminase ATPase subunit N-terminal" evidence="3">
    <location>
        <begin position="32"/>
        <end position="88"/>
    </location>
</feature>
<dbReference type="Pfam" id="PF06056">
    <property type="entry name" value="Terminase_5"/>
    <property type="match status" value="1"/>
</dbReference>
<dbReference type="Gene3D" id="3.30.420.240">
    <property type="match status" value="1"/>
</dbReference>
<evidence type="ECO:0000313" key="5">
    <source>
        <dbReference type="EMBL" id="QKV54951.1"/>
    </source>
</evidence>
<evidence type="ECO:0000256" key="2">
    <source>
        <dbReference type="SAM" id="MobiDB-lite"/>
    </source>
</evidence>
<dbReference type="KEGG" id="aant:HUK68_05455"/>
<evidence type="ECO:0000256" key="1">
    <source>
        <dbReference type="ARBA" id="ARBA00022612"/>
    </source>
</evidence>
<sequence>MPAADFGALVVAQAQAQSTAHHAAALVTQSQPRTVARHLYWQGWRPKLIAEKLGVPATTVYGWRDAEEWDKFTPLERVNGALELRMVQLIMKEEKSGGDFKEIDLLGRQLERTARIERYQETGKEGDLNPAIARRNATPKRKPKRNEFTAEQIERLVELFHEGNFGYQNRWFEAQKERTRILLKSRQIGATFYFAREALIRAVTEGRNQIFLSASKAQAHQFKNYMIAFAREVDVDLSGDPMVLWNNAELHFLGTNAKTAQGRSGDFYFDEFFWTGNFKELNKVASAMATHKHWRKTYFSTPSAKSHEAYPFWTGEDRNRGRDRSKHVQLDLSHKALAAGMRCLDGRFRHIVTIEDALRQGCNLFDLAELQAEYPDDEFANLFMCDFIDDSNSIFSLKLMQSCMVDSWEAWASDFKPLAQRPFALQPVWVGYDPSHTGDTAALVVIAPPKVAGGKFRLLHRQQFRGADFEAQSEYIRSITQQYNVAFMGIDTTGLGQGVYQNVIKFYPQARAYHYDLALKSRLVLKAQQVITKGRLEMDADCTDVAAAFMAIKKVLTPSQRHVTYQSGRSDAIGHADLAWAVMHALDNENLAGDVLGGNSSVEIYE</sequence>